<evidence type="ECO:0000313" key="2">
    <source>
        <dbReference type="Proteomes" id="UP000820669"/>
    </source>
</evidence>
<dbReference type="EMBL" id="JAAXLA010000035">
    <property type="protein sequence ID" value="NMH99349.1"/>
    <property type="molecule type" value="Genomic_DNA"/>
</dbReference>
<name>A0ABX1SGG2_9PSEU</name>
<organism evidence="1 2">
    <name type="scientific">Pseudonocardia acidicola</name>
    <dbReference type="NCBI Taxonomy" id="2724939"/>
    <lineage>
        <taxon>Bacteria</taxon>
        <taxon>Bacillati</taxon>
        <taxon>Actinomycetota</taxon>
        <taxon>Actinomycetes</taxon>
        <taxon>Pseudonocardiales</taxon>
        <taxon>Pseudonocardiaceae</taxon>
        <taxon>Pseudonocardia</taxon>
    </lineage>
</organism>
<dbReference type="InterPro" id="IPR029058">
    <property type="entry name" value="AB_hydrolase_fold"/>
</dbReference>
<comment type="caution">
    <text evidence="1">The sequence shown here is derived from an EMBL/GenBank/DDBJ whole genome shotgun (WGS) entry which is preliminary data.</text>
</comment>
<dbReference type="RefSeq" id="WP_169382836.1">
    <property type="nucleotide sequence ID" value="NZ_JAAXLA010000035.1"/>
</dbReference>
<dbReference type="Gene3D" id="3.40.50.1820">
    <property type="entry name" value="alpha/beta hydrolase"/>
    <property type="match status" value="1"/>
</dbReference>
<accession>A0ABX1SGG2</accession>
<protein>
    <recommendedName>
        <fullName evidence="3">KANL3/Tex30 alpha/beta hydrolase-like domain-containing protein</fullName>
    </recommendedName>
</protein>
<keyword evidence="2" id="KW-1185">Reference proteome</keyword>
<dbReference type="PANTHER" id="PTHR42103">
    <property type="entry name" value="ALPHA/BETA-HYDROLASES SUPERFAMILY PROTEIN"/>
    <property type="match status" value="1"/>
</dbReference>
<evidence type="ECO:0008006" key="3">
    <source>
        <dbReference type="Google" id="ProtNLM"/>
    </source>
</evidence>
<gene>
    <name evidence="1" type="ORF">HF526_18825</name>
</gene>
<evidence type="ECO:0000313" key="1">
    <source>
        <dbReference type="EMBL" id="NMH99349.1"/>
    </source>
</evidence>
<sequence>MIDSLRVRSADGVALEGELAVPDGAVHAGMVLCHPHPQYGGSMRTIVIEALFAALPARGVACLRFNFRGVEGSAGTFDGGTGERLDTEAAVAALDGRLAPAVPLVLAGWSFGADMALSVRPARVAGWYAIAPPLRFAHDLGGTAADPRPKLLALAERDEVRPPAEVAAIARGWADTEIEIIPGASHFFAGRTDRLVELASAFVDRVSPG</sequence>
<dbReference type="SUPFAM" id="SSF53474">
    <property type="entry name" value="alpha/beta-Hydrolases"/>
    <property type="match status" value="1"/>
</dbReference>
<proteinExistence type="predicted"/>
<dbReference type="Proteomes" id="UP000820669">
    <property type="component" value="Unassembled WGS sequence"/>
</dbReference>
<reference evidence="1 2" key="1">
    <citation type="submission" date="2020-04" db="EMBL/GenBank/DDBJ databases">
        <authorList>
            <person name="Klaysubun C."/>
            <person name="Duangmal K."/>
            <person name="Lipun K."/>
        </authorList>
    </citation>
    <scope>NUCLEOTIDE SEQUENCE [LARGE SCALE GENOMIC DNA]</scope>
    <source>
        <strain evidence="1 2">K10HN5</strain>
    </source>
</reference>
<dbReference type="PANTHER" id="PTHR42103:SF2">
    <property type="entry name" value="AB HYDROLASE-1 DOMAIN-CONTAINING PROTEIN"/>
    <property type="match status" value="1"/>
</dbReference>